<dbReference type="PROSITE" id="PS50109">
    <property type="entry name" value="HIS_KIN"/>
    <property type="match status" value="1"/>
</dbReference>
<evidence type="ECO:0000256" key="7">
    <source>
        <dbReference type="ARBA" id="ARBA00022777"/>
    </source>
</evidence>
<dbReference type="SUPFAM" id="SSF158472">
    <property type="entry name" value="HAMP domain-like"/>
    <property type="match status" value="1"/>
</dbReference>
<comment type="caution">
    <text evidence="14">The sequence shown here is derived from an EMBL/GenBank/DDBJ whole genome shotgun (WGS) entry which is preliminary data.</text>
</comment>
<evidence type="ECO:0000259" key="13">
    <source>
        <dbReference type="PROSITE" id="PS50885"/>
    </source>
</evidence>
<name>A0A399R7V4_9PROT</name>
<dbReference type="AlphaFoldDB" id="A0A399R7V4"/>
<dbReference type="PROSITE" id="PS50885">
    <property type="entry name" value="HAMP"/>
    <property type="match status" value="1"/>
</dbReference>
<evidence type="ECO:0000256" key="4">
    <source>
        <dbReference type="ARBA" id="ARBA00022553"/>
    </source>
</evidence>
<keyword evidence="7 14" id="KW-0418">Kinase</keyword>
<evidence type="ECO:0000256" key="8">
    <source>
        <dbReference type="ARBA" id="ARBA00022989"/>
    </source>
</evidence>
<organism evidence="14 15">
    <name type="scientific">Henriciella algicola</name>
    <dbReference type="NCBI Taxonomy" id="1608422"/>
    <lineage>
        <taxon>Bacteria</taxon>
        <taxon>Pseudomonadati</taxon>
        <taxon>Pseudomonadota</taxon>
        <taxon>Alphaproteobacteria</taxon>
        <taxon>Hyphomonadales</taxon>
        <taxon>Hyphomonadaceae</taxon>
        <taxon>Henriciella</taxon>
    </lineage>
</organism>
<dbReference type="InterPro" id="IPR036097">
    <property type="entry name" value="HisK_dim/P_sf"/>
</dbReference>
<feature type="transmembrane region" description="Helical" evidence="11">
    <location>
        <begin position="12"/>
        <end position="35"/>
    </location>
</feature>
<feature type="domain" description="Histidine kinase" evidence="12">
    <location>
        <begin position="231"/>
        <end position="443"/>
    </location>
</feature>
<keyword evidence="15" id="KW-1185">Reference proteome</keyword>
<dbReference type="InterPro" id="IPR050428">
    <property type="entry name" value="TCS_sensor_his_kinase"/>
</dbReference>
<dbReference type="PANTHER" id="PTHR45436">
    <property type="entry name" value="SENSOR HISTIDINE KINASE YKOH"/>
    <property type="match status" value="1"/>
</dbReference>
<dbReference type="SMART" id="SM00387">
    <property type="entry name" value="HATPase_c"/>
    <property type="match status" value="1"/>
</dbReference>
<dbReference type="Pfam" id="PF00672">
    <property type="entry name" value="HAMP"/>
    <property type="match status" value="1"/>
</dbReference>
<dbReference type="InterPro" id="IPR003661">
    <property type="entry name" value="HisK_dim/P_dom"/>
</dbReference>
<evidence type="ECO:0000313" key="15">
    <source>
        <dbReference type="Proteomes" id="UP000265845"/>
    </source>
</evidence>
<feature type="domain" description="HAMP" evidence="13">
    <location>
        <begin position="170"/>
        <end position="223"/>
    </location>
</feature>
<dbReference type="SUPFAM" id="SSF55874">
    <property type="entry name" value="ATPase domain of HSP90 chaperone/DNA topoisomerase II/histidine kinase"/>
    <property type="match status" value="1"/>
</dbReference>
<accession>A0A399R7V4</accession>
<dbReference type="EC" id="2.7.13.3" evidence="3"/>
<keyword evidence="10 11" id="KW-0472">Membrane</keyword>
<comment type="subcellular location">
    <subcellularLocation>
        <location evidence="2">Membrane</location>
    </subcellularLocation>
</comment>
<dbReference type="CDD" id="cd06225">
    <property type="entry name" value="HAMP"/>
    <property type="match status" value="1"/>
</dbReference>
<evidence type="ECO:0000256" key="3">
    <source>
        <dbReference type="ARBA" id="ARBA00012438"/>
    </source>
</evidence>
<dbReference type="OrthoDB" id="9815202at2"/>
<dbReference type="CDD" id="cd00082">
    <property type="entry name" value="HisKA"/>
    <property type="match status" value="1"/>
</dbReference>
<evidence type="ECO:0000256" key="6">
    <source>
        <dbReference type="ARBA" id="ARBA00022692"/>
    </source>
</evidence>
<evidence type="ECO:0000256" key="9">
    <source>
        <dbReference type="ARBA" id="ARBA00023012"/>
    </source>
</evidence>
<dbReference type="SMART" id="SM00304">
    <property type="entry name" value="HAMP"/>
    <property type="match status" value="1"/>
</dbReference>
<dbReference type="RefSeq" id="WP_119454845.1">
    <property type="nucleotide sequence ID" value="NZ_QWGA01000008.1"/>
</dbReference>
<feature type="transmembrane region" description="Helical" evidence="11">
    <location>
        <begin position="149"/>
        <end position="169"/>
    </location>
</feature>
<evidence type="ECO:0000256" key="2">
    <source>
        <dbReference type="ARBA" id="ARBA00004370"/>
    </source>
</evidence>
<dbReference type="Gene3D" id="6.10.340.10">
    <property type="match status" value="1"/>
</dbReference>
<protein>
    <recommendedName>
        <fullName evidence="3">histidine kinase</fullName>
        <ecNumber evidence="3">2.7.13.3</ecNumber>
    </recommendedName>
</protein>
<dbReference type="PANTHER" id="PTHR45436:SF8">
    <property type="entry name" value="HISTIDINE KINASE"/>
    <property type="match status" value="1"/>
</dbReference>
<dbReference type="Pfam" id="PF02518">
    <property type="entry name" value="HATPase_c"/>
    <property type="match status" value="1"/>
</dbReference>
<dbReference type="PROSITE" id="PS51257">
    <property type="entry name" value="PROKAR_LIPOPROTEIN"/>
    <property type="match status" value="1"/>
</dbReference>
<dbReference type="InterPro" id="IPR005467">
    <property type="entry name" value="His_kinase_dom"/>
</dbReference>
<dbReference type="GO" id="GO:0005886">
    <property type="term" value="C:plasma membrane"/>
    <property type="evidence" value="ECO:0007669"/>
    <property type="project" value="TreeGrafter"/>
</dbReference>
<evidence type="ECO:0000256" key="1">
    <source>
        <dbReference type="ARBA" id="ARBA00000085"/>
    </source>
</evidence>
<keyword evidence="4" id="KW-0597">Phosphoprotein</keyword>
<dbReference type="InterPro" id="IPR003660">
    <property type="entry name" value="HAMP_dom"/>
</dbReference>
<gene>
    <name evidence="14" type="ORF">D1222_13810</name>
</gene>
<dbReference type="InterPro" id="IPR003594">
    <property type="entry name" value="HATPase_dom"/>
</dbReference>
<dbReference type="Proteomes" id="UP000265845">
    <property type="component" value="Unassembled WGS sequence"/>
</dbReference>
<evidence type="ECO:0000313" key="14">
    <source>
        <dbReference type="EMBL" id="RIJ27468.1"/>
    </source>
</evidence>
<dbReference type="EMBL" id="QWGA01000008">
    <property type="protein sequence ID" value="RIJ27468.1"/>
    <property type="molecule type" value="Genomic_DNA"/>
</dbReference>
<evidence type="ECO:0000259" key="12">
    <source>
        <dbReference type="PROSITE" id="PS50109"/>
    </source>
</evidence>
<evidence type="ECO:0000256" key="5">
    <source>
        <dbReference type="ARBA" id="ARBA00022679"/>
    </source>
</evidence>
<dbReference type="CDD" id="cd00075">
    <property type="entry name" value="HATPase"/>
    <property type="match status" value="1"/>
</dbReference>
<keyword evidence="9" id="KW-0902">Two-component regulatory system</keyword>
<dbReference type="PRINTS" id="PR00344">
    <property type="entry name" value="BCTRLSENSOR"/>
</dbReference>
<comment type="catalytic activity">
    <reaction evidence="1">
        <text>ATP + protein L-histidine = ADP + protein N-phospho-L-histidine.</text>
        <dbReference type="EC" id="2.7.13.3"/>
    </reaction>
</comment>
<dbReference type="InterPro" id="IPR004358">
    <property type="entry name" value="Sig_transdc_His_kin-like_C"/>
</dbReference>
<proteinExistence type="predicted"/>
<dbReference type="GO" id="GO:0000155">
    <property type="term" value="F:phosphorelay sensor kinase activity"/>
    <property type="evidence" value="ECO:0007669"/>
    <property type="project" value="InterPro"/>
</dbReference>
<dbReference type="SUPFAM" id="SSF47384">
    <property type="entry name" value="Homodimeric domain of signal transducing histidine kinase"/>
    <property type="match status" value="1"/>
</dbReference>
<dbReference type="InterPro" id="IPR036890">
    <property type="entry name" value="HATPase_C_sf"/>
</dbReference>
<keyword evidence="6 11" id="KW-0812">Transmembrane</keyword>
<keyword evidence="8 11" id="KW-1133">Transmembrane helix</keyword>
<evidence type="ECO:0000256" key="11">
    <source>
        <dbReference type="SAM" id="Phobius"/>
    </source>
</evidence>
<evidence type="ECO:0000256" key="10">
    <source>
        <dbReference type="ARBA" id="ARBA00023136"/>
    </source>
</evidence>
<keyword evidence="5" id="KW-0808">Transferase</keyword>
<sequence>MDRLLRSSGVRLTAMAAGLFAACTLALCILIYLGLRDDMEDQLRAQIRNETSQLIGDYNDDGLEELRHDISERLERHPGNRLRYTLTSPGGISIFDRIDLPERGGWSRLKQEGASDLIVLTTPLDDGYRLGIGADTRIVGEAARALRHAMLVVVIPALLLSLVAGLLVSRRFLARVENMKSTAEAVGRKSLSARMPVSPSGDEFDSLAGTINQMLDRIEALVRDVRYVSASIAHDLRTPLGHLRQRLERLVDTADTPAQRDELAETTALLDDVLATFAALLKIAELESRSTPVATETIDLSEIAGRVVSTFAAVAEAENKSISLVSAEPVYVVGDAQLITQMLVNLVENALRHNQAGVHVEVSVSRDEGAAQLLVRDDGVGIPEGELENAIKPFHRLDRSRTTTGSGLGLSLAASIARHHGAELHLTKLEPGLEVRCLFPRPA</sequence>
<dbReference type="Gene3D" id="3.30.565.10">
    <property type="entry name" value="Histidine kinase-like ATPase, C-terminal domain"/>
    <property type="match status" value="1"/>
</dbReference>
<reference evidence="14 15" key="1">
    <citation type="submission" date="2018-08" db="EMBL/GenBank/DDBJ databases">
        <title>Henriciella mobilis sp. nov., isolated from seawater.</title>
        <authorList>
            <person name="Cheng H."/>
            <person name="Wu Y.-H."/>
            <person name="Xu X.-W."/>
            <person name="Guo L.-L."/>
        </authorList>
    </citation>
    <scope>NUCLEOTIDE SEQUENCE [LARGE SCALE GENOMIC DNA]</scope>
    <source>
        <strain evidence="14 15">CCUG67844</strain>
    </source>
</reference>